<dbReference type="AlphaFoldDB" id="A0A1J1HG60"/>
<proteinExistence type="predicted"/>
<name>A0A1J1HG60_9DIPT</name>
<keyword evidence="2" id="KW-1185">Reference proteome</keyword>
<evidence type="ECO:0000313" key="2">
    <source>
        <dbReference type="Proteomes" id="UP000183832"/>
    </source>
</evidence>
<sequence>MSMPSRLALASIDIGSAGINSPSIVGADGKPSMPEYEFHCCTEIVLASTERMQFKTARGDS</sequence>
<dbReference type="EMBL" id="CVRI01000002">
    <property type="protein sequence ID" value="CRK86984.1"/>
    <property type="molecule type" value="Genomic_DNA"/>
</dbReference>
<evidence type="ECO:0000313" key="1">
    <source>
        <dbReference type="EMBL" id="CRK86984.1"/>
    </source>
</evidence>
<dbReference type="Proteomes" id="UP000183832">
    <property type="component" value="Unassembled WGS sequence"/>
</dbReference>
<accession>A0A1J1HG60</accession>
<reference evidence="1 2" key="1">
    <citation type="submission" date="2015-04" db="EMBL/GenBank/DDBJ databases">
        <authorList>
            <person name="Syromyatnikov M.Y."/>
            <person name="Popov V.N."/>
        </authorList>
    </citation>
    <scope>NUCLEOTIDE SEQUENCE [LARGE SCALE GENOMIC DNA]</scope>
</reference>
<protein>
    <submittedName>
        <fullName evidence="1">CLUMA_CG000797, isoform A</fullName>
    </submittedName>
</protein>
<organism evidence="1 2">
    <name type="scientific">Clunio marinus</name>
    <dbReference type="NCBI Taxonomy" id="568069"/>
    <lineage>
        <taxon>Eukaryota</taxon>
        <taxon>Metazoa</taxon>
        <taxon>Ecdysozoa</taxon>
        <taxon>Arthropoda</taxon>
        <taxon>Hexapoda</taxon>
        <taxon>Insecta</taxon>
        <taxon>Pterygota</taxon>
        <taxon>Neoptera</taxon>
        <taxon>Endopterygota</taxon>
        <taxon>Diptera</taxon>
        <taxon>Nematocera</taxon>
        <taxon>Chironomoidea</taxon>
        <taxon>Chironomidae</taxon>
        <taxon>Clunio</taxon>
    </lineage>
</organism>
<gene>
    <name evidence="1" type="ORF">CLUMA_CG000797</name>
</gene>